<dbReference type="InterPro" id="IPR050564">
    <property type="entry name" value="F420-G6PD/mer"/>
</dbReference>
<comment type="caution">
    <text evidence="3">The sequence shown here is derived from an EMBL/GenBank/DDBJ whole genome shotgun (WGS) entry which is preliminary data.</text>
</comment>
<sequence length="320" mass="35380">MIIGYHASHEQFAPSELLAYVTRAEDAGFGAVMTSDHIAPWSVRQGNSGNNWAWLGAAMARTSIPFGSLAIPGGWRYHPAVLAHLISTIGEMFPGRLQWIAVGSGEALNEHIVGKGWPAKDERNERLREGTDLMRALLQGEEVTAHHPWVQMDSAKLWSPPPDPPAIYGAALTGRTTAWMGSWTDGLVTVRKSKEELSKLVKLYQANGGNGKPLALQLQISWAQSKEEARMAAWEQWRHAALPPAQLADLRRPEDFDSVTSDIAPADIDDVIHLVSDADELLAAVEECASCGFDEIYIHNVSRDQIGFMNFMKRDFFRLL</sequence>
<evidence type="ECO:0000313" key="3">
    <source>
        <dbReference type="EMBL" id="CAD7035382.1"/>
    </source>
</evidence>
<dbReference type="Pfam" id="PF00296">
    <property type="entry name" value="Bac_luciferase"/>
    <property type="match status" value="1"/>
</dbReference>
<dbReference type="CDD" id="cd01097">
    <property type="entry name" value="Tetrahydromethanopterin_reductase"/>
    <property type="match status" value="1"/>
</dbReference>
<dbReference type="EMBL" id="CABFWF030000011">
    <property type="protein sequence ID" value="CAD7035382.1"/>
    <property type="molecule type" value="Genomic_DNA"/>
</dbReference>
<dbReference type="InterPro" id="IPR036661">
    <property type="entry name" value="Luciferase-like_sf"/>
</dbReference>
<evidence type="ECO:0000313" key="4">
    <source>
        <dbReference type="Proteomes" id="UP000606921"/>
    </source>
</evidence>
<proteinExistence type="predicted"/>
<protein>
    <submittedName>
        <fullName evidence="3">LLM class F420-dependent oxidoreductase</fullName>
    </submittedName>
</protein>
<evidence type="ECO:0000256" key="1">
    <source>
        <dbReference type="ARBA" id="ARBA00023002"/>
    </source>
</evidence>
<dbReference type="RefSeq" id="WP_142592453.1">
    <property type="nucleotide sequence ID" value="NZ_CABFWF030000011.1"/>
</dbReference>
<dbReference type="InterPro" id="IPR019945">
    <property type="entry name" value="F420_G6P_DH-rel"/>
</dbReference>
<feature type="domain" description="Luciferase-like" evidence="2">
    <location>
        <begin position="8"/>
        <end position="294"/>
    </location>
</feature>
<dbReference type="NCBIfam" id="TIGR03557">
    <property type="entry name" value="F420_G6P_family"/>
    <property type="match status" value="1"/>
</dbReference>
<dbReference type="InterPro" id="IPR023907">
    <property type="entry name" value="Non-F420_Flavin_OxRdtase"/>
</dbReference>
<dbReference type="PANTHER" id="PTHR43244:SF1">
    <property type="entry name" value="5,10-METHYLENETETRAHYDROMETHANOPTERIN REDUCTASE"/>
    <property type="match status" value="1"/>
</dbReference>
<dbReference type="InterPro" id="IPR011251">
    <property type="entry name" value="Luciferase-like_dom"/>
</dbReference>
<gene>
    <name evidence="3" type="ORF">REJC140_03402</name>
</gene>
<accession>A0ABN7JKA1</accession>
<evidence type="ECO:0000259" key="2">
    <source>
        <dbReference type="Pfam" id="PF00296"/>
    </source>
</evidence>
<organism evidence="3 4">
    <name type="scientific">Pseudorhizobium endolithicum</name>
    <dbReference type="NCBI Taxonomy" id="1191678"/>
    <lineage>
        <taxon>Bacteria</taxon>
        <taxon>Pseudomonadati</taxon>
        <taxon>Pseudomonadota</taxon>
        <taxon>Alphaproteobacteria</taxon>
        <taxon>Hyphomicrobiales</taxon>
        <taxon>Rhizobiaceae</taxon>
        <taxon>Rhizobium/Agrobacterium group</taxon>
        <taxon>Pseudorhizobium</taxon>
    </lineage>
</organism>
<name>A0ABN7JKA1_9HYPH</name>
<dbReference type="Proteomes" id="UP000606921">
    <property type="component" value="Unassembled WGS sequence"/>
</dbReference>
<keyword evidence="4" id="KW-1185">Reference proteome</keyword>
<dbReference type="SUPFAM" id="SSF51679">
    <property type="entry name" value="Bacterial luciferase-like"/>
    <property type="match status" value="1"/>
</dbReference>
<dbReference type="NCBIfam" id="TIGR03885">
    <property type="entry name" value="flavin_revert"/>
    <property type="match status" value="1"/>
</dbReference>
<dbReference type="PANTHER" id="PTHR43244">
    <property type="match status" value="1"/>
</dbReference>
<dbReference type="Gene3D" id="3.20.20.30">
    <property type="entry name" value="Luciferase-like domain"/>
    <property type="match status" value="1"/>
</dbReference>
<keyword evidence="1" id="KW-0560">Oxidoreductase</keyword>
<reference evidence="3 4" key="1">
    <citation type="submission" date="2020-11" db="EMBL/GenBank/DDBJ databases">
        <authorList>
            <person name="Lassalle F."/>
        </authorList>
    </citation>
    <scope>NUCLEOTIDE SEQUENCE [LARGE SCALE GENOMIC DNA]</scope>
    <source>
        <strain evidence="3 4">JC140</strain>
    </source>
</reference>